<dbReference type="InterPro" id="IPR039366">
    <property type="entry name" value="Pilotin"/>
</dbReference>
<dbReference type="KEGG" id="slc:SL103_22280"/>
<dbReference type="RefSeq" id="WP_069570719.1">
    <property type="nucleotide sequence ID" value="NZ_CP017157.1"/>
</dbReference>
<keyword evidence="2" id="KW-1185">Reference proteome</keyword>
<evidence type="ECO:0008006" key="3">
    <source>
        <dbReference type="Google" id="ProtNLM"/>
    </source>
</evidence>
<dbReference type="EMBL" id="CP017157">
    <property type="protein sequence ID" value="AOP48597.1"/>
    <property type="molecule type" value="Genomic_DNA"/>
</dbReference>
<organism evidence="1 2">
    <name type="scientific">Streptomyces lydicus</name>
    <dbReference type="NCBI Taxonomy" id="47763"/>
    <lineage>
        <taxon>Bacteria</taxon>
        <taxon>Bacillati</taxon>
        <taxon>Actinomycetota</taxon>
        <taxon>Actinomycetes</taxon>
        <taxon>Kitasatosporales</taxon>
        <taxon>Streptomycetaceae</taxon>
        <taxon>Streptomyces</taxon>
    </lineage>
</organism>
<dbReference type="AlphaFoldDB" id="A0A1D7VPE0"/>
<dbReference type="Proteomes" id="UP000094094">
    <property type="component" value="Chromosome"/>
</dbReference>
<accession>A0A1D7VPE0</accession>
<evidence type="ECO:0000313" key="2">
    <source>
        <dbReference type="Proteomes" id="UP000094094"/>
    </source>
</evidence>
<gene>
    <name evidence="1" type="ORF">SL103_22280</name>
</gene>
<sequence length="113" mass="11657">MTRLVRGVVALPAETPATPAARALVEVRDVSLADAPSTVVAAQVLTDVPLAPHGRFPFSVEVPDLDPAATYGLRVHIDLAGTGSVESGDLINTRTITVPPEPTDVLTAPVSVV</sequence>
<evidence type="ECO:0000313" key="1">
    <source>
        <dbReference type="EMBL" id="AOP48597.1"/>
    </source>
</evidence>
<name>A0A1D7VPE0_9ACTN</name>
<reference evidence="1 2" key="1">
    <citation type="submission" date="2016-09" db="EMBL/GenBank/DDBJ databases">
        <title>Complete genome sequencing of Streptomyces lydicus 103 and metabolic pathways analysis of antibiotic biosynthesis.</title>
        <authorList>
            <person name="Jia N."/>
            <person name="Ding M.-Z."/>
            <person name="Gao F."/>
            <person name="Yuan Y.-J."/>
        </authorList>
    </citation>
    <scope>NUCLEOTIDE SEQUENCE [LARGE SCALE GENOMIC DNA]</scope>
    <source>
        <strain evidence="1 2">103</strain>
    </source>
</reference>
<proteinExistence type="predicted"/>
<dbReference type="Pfam" id="PF09619">
    <property type="entry name" value="YscW"/>
    <property type="match status" value="1"/>
</dbReference>
<protein>
    <recommendedName>
        <fullName evidence="3">Lipoprotein</fullName>
    </recommendedName>
</protein>